<dbReference type="EMBL" id="OZ019894">
    <property type="protein sequence ID" value="CAK9215405.1"/>
    <property type="molecule type" value="Genomic_DNA"/>
</dbReference>
<feature type="transmembrane region" description="Helical" evidence="6">
    <location>
        <begin position="134"/>
        <end position="155"/>
    </location>
</feature>
<evidence type="ECO:0000256" key="6">
    <source>
        <dbReference type="SAM" id="Phobius"/>
    </source>
</evidence>
<keyword evidence="3 6" id="KW-1133">Transmembrane helix</keyword>
<dbReference type="Gene3D" id="1.20.1250.20">
    <property type="entry name" value="MFS general substrate transporter like domains"/>
    <property type="match status" value="1"/>
</dbReference>
<keyword evidence="8" id="KW-1185">Reference proteome</keyword>
<dbReference type="PANTHER" id="PTHR23294:SF59">
    <property type="entry name" value="UNC93-LIKE PROTEIN C922.05C"/>
    <property type="match status" value="1"/>
</dbReference>
<feature type="compositionally biased region" description="Basic and acidic residues" evidence="5">
    <location>
        <begin position="467"/>
        <end position="478"/>
    </location>
</feature>
<accession>A0ABP0U8A2</accession>
<feature type="transmembrane region" description="Helical" evidence="6">
    <location>
        <begin position="291"/>
        <end position="311"/>
    </location>
</feature>
<feature type="transmembrane region" description="Helical" evidence="6">
    <location>
        <begin position="99"/>
        <end position="122"/>
    </location>
</feature>
<feature type="transmembrane region" description="Helical" evidence="6">
    <location>
        <begin position="404"/>
        <end position="423"/>
    </location>
</feature>
<dbReference type="InterPro" id="IPR051617">
    <property type="entry name" value="UNC-93-like_regulator"/>
</dbReference>
<feature type="transmembrane region" description="Helical" evidence="6">
    <location>
        <begin position="76"/>
        <end position="93"/>
    </location>
</feature>
<evidence type="ECO:0000256" key="1">
    <source>
        <dbReference type="ARBA" id="ARBA00004141"/>
    </source>
</evidence>
<feature type="transmembrane region" description="Helical" evidence="6">
    <location>
        <begin position="344"/>
        <end position="365"/>
    </location>
</feature>
<dbReference type="Pfam" id="PF05978">
    <property type="entry name" value="UNC-93"/>
    <property type="match status" value="1"/>
</dbReference>
<feature type="transmembrane region" description="Helical" evidence="6">
    <location>
        <begin position="12"/>
        <end position="30"/>
    </location>
</feature>
<proteinExistence type="predicted"/>
<evidence type="ECO:0000313" key="7">
    <source>
        <dbReference type="EMBL" id="CAK9215405.1"/>
    </source>
</evidence>
<feature type="transmembrane region" description="Helical" evidence="6">
    <location>
        <begin position="50"/>
        <end position="69"/>
    </location>
</feature>
<feature type="transmembrane region" description="Helical" evidence="6">
    <location>
        <begin position="223"/>
        <end position="242"/>
    </location>
</feature>
<gene>
    <name evidence="7" type="ORF">CSSPTR1EN2_LOCUS12715</name>
</gene>
<comment type="subcellular location">
    <subcellularLocation>
        <location evidence="1">Membrane</location>
        <topology evidence="1">Multi-pass membrane protein</topology>
    </subcellularLocation>
</comment>
<dbReference type="PANTHER" id="PTHR23294">
    <property type="entry name" value="ET TRANSLATION PRODUCT-RELATED"/>
    <property type="match status" value="1"/>
</dbReference>
<dbReference type="SUPFAM" id="SSF103473">
    <property type="entry name" value="MFS general substrate transporter"/>
    <property type="match status" value="1"/>
</dbReference>
<evidence type="ECO:0000256" key="2">
    <source>
        <dbReference type="ARBA" id="ARBA00022692"/>
    </source>
</evidence>
<evidence type="ECO:0008006" key="9">
    <source>
        <dbReference type="Google" id="ProtNLM"/>
    </source>
</evidence>
<sequence>MAMASSLRYTSPLAQVAILGLVCFCFPGMFNAINGLGAAGKSDPTITDNANTALAVTFAVCSLLAGAIFNVLGHRAMLILGGFTYILYIGSYLSYNAVFVITAGALLGVGAGFLWAAQGAIMCSYPEEGNKGKYFGIFWSIFNCGATLGSLIPLVIEWHNTESHVSIRTYIVFMVIMAIGSLLILLLLPPTQVIRDDGTPVAVYKYSSWTTEGIEIAKLFADWRMLCLIPMFFTSNWFYTYQFSVVNGGGLFTTRTRALNGTLYWSSQILGSNLMGNLLDLKHVSRKIRAFLGLGVLMVAVMAIWGGGFAFQRTFNRTSIRALAEADKIDLANSKRYAGPVTLYALYGLFDAIWQTYCYWMLGALSNDTQKAARFAGFYKAIQNAGAASAGQVDAKKVSFMTELLLNWLFCFLGVVCAIPVAWSVQNTGKSVGDDLDPDKSFSLSKAAYGHESVAKPAVGQTTTLDVEGKGETGDKLETTTTQILGWSETSEEQV</sequence>
<reference evidence="7" key="1">
    <citation type="submission" date="2024-02" db="EMBL/GenBank/DDBJ databases">
        <authorList>
            <consortium name="ELIXIR-Norway"/>
            <consortium name="Elixir Norway"/>
        </authorList>
    </citation>
    <scope>NUCLEOTIDE SEQUENCE</scope>
</reference>
<feature type="compositionally biased region" description="Polar residues" evidence="5">
    <location>
        <begin position="479"/>
        <end position="489"/>
    </location>
</feature>
<feature type="region of interest" description="Disordered" evidence="5">
    <location>
        <begin position="460"/>
        <end position="495"/>
    </location>
</feature>
<dbReference type="Proteomes" id="UP001497512">
    <property type="component" value="Chromosome 2"/>
</dbReference>
<name>A0ABP0U8A2_9BRYO</name>
<keyword evidence="4 6" id="KW-0472">Membrane</keyword>
<organism evidence="7 8">
    <name type="scientific">Sphagnum troendelagicum</name>
    <dbReference type="NCBI Taxonomy" id="128251"/>
    <lineage>
        <taxon>Eukaryota</taxon>
        <taxon>Viridiplantae</taxon>
        <taxon>Streptophyta</taxon>
        <taxon>Embryophyta</taxon>
        <taxon>Bryophyta</taxon>
        <taxon>Sphagnophytina</taxon>
        <taxon>Sphagnopsida</taxon>
        <taxon>Sphagnales</taxon>
        <taxon>Sphagnaceae</taxon>
        <taxon>Sphagnum</taxon>
    </lineage>
</organism>
<evidence type="ECO:0000256" key="4">
    <source>
        <dbReference type="ARBA" id="ARBA00023136"/>
    </source>
</evidence>
<evidence type="ECO:0000256" key="3">
    <source>
        <dbReference type="ARBA" id="ARBA00022989"/>
    </source>
</evidence>
<dbReference type="InterPro" id="IPR010291">
    <property type="entry name" value="Ion_channel_UNC-93"/>
</dbReference>
<feature type="transmembrane region" description="Helical" evidence="6">
    <location>
        <begin position="167"/>
        <end position="188"/>
    </location>
</feature>
<evidence type="ECO:0000313" key="8">
    <source>
        <dbReference type="Proteomes" id="UP001497512"/>
    </source>
</evidence>
<evidence type="ECO:0000256" key="5">
    <source>
        <dbReference type="SAM" id="MobiDB-lite"/>
    </source>
</evidence>
<dbReference type="InterPro" id="IPR036259">
    <property type="entry name" value="MFS_trans_sf"/>
</dbReference>
<protein>
    <recommendedName>
        <fullName evidence="9">MFS general substrate transporter</fullName>
    </recommendedName>
</protein>
<keyword evidence="2 6" id="KW-0812">Transmembrane</keyword>